<dbReference type="Proteomes" id="UP001149719">
    <property type="component" value="Unassembled WGS sequence"/>
</dbReference>
<dbReference type="SUPFAM" id="SSF53383">
    <property type="entry name" value="PLP-dependent transferases"/>
    <property type="match status" value="1"/>
</dbReference>
<dbReference type="GO" id="GO:0008483">
    <property type="term" value="F:transaminase activity"/>
    <property type="evidence" value="ECO:0007669"/>
    <property type="project" value="UniProtKB-KW"/>
</dbReference>
<dbReference type="Pfam" id="PF00155">
    <property type="entry name" value="Aminotran_1_2"/>
    <property type="match status" value="1"/>
</dbReference>
<keyword evidence="3 5" id="KW-0032">Aminotransferase</keyword>
<evidence type="ECO:0000313" key="5">
    <source>
        <dbReference type="EMBL" id="MCZ2721004.1"/>
    </source>
</evidence>
<dbReference type="PROSITE" id="PS00105">
    <property type="entry name" value="AA_TRANSFER_CLASS_1"/>
    <property type="match status" value="1"/>
</dbReference>
<keyword evidence="6" id="KW-1185">Reference proteome</keyword>
<keyword evidence="3" id="KW-0808">Transferase</keyword>
<comment type="cofactor">
    <cofactor evidence="1 3">
        <name>pyridoxal 5'-phosphate</name>
        <dbReference type="ChEBI" id="CHEBI:597326"/>
    </cofactor>
</comment>
<reference evidence="5" key="1">
    <citation type="submission" date="2022-12" db="EMBL/GenBank/DDBJ databases">
        <title>Marinomonas 15G1-11 sp. nov, isolated from marine algae.</title>
        <authorList>
            <person name="Butt M."/>
            <person name="Choi D.G."/>
            <person name="Kim J.M."/>
            <person name="Lee J.K."/>
            <person name="Baek J.H."/>
            <person name="Jeon C.O."/>
        </authorList>
    </citation>
    <scope>NUCLEOTIDE SEQUENCE</scope>
    <source>
        <strain evidence="5">15G1-11</strain>
    </source>
</reference>
<accession>A0ABT4JTT5</accession>
<dbReference type="Gene3D" id="3.90.1150.10">
    <property type="entry name" value="Aspartate Aminotransferase, domain 1"/>
    <property type="match status" value="1"/>
</dbReference>
<feature type="domain" description="Aminotransferase class I/classII large" evidence="4">
    <location>
        <begin position="62"/>
        <end position="340"/>
    </location>
</feature>
<dbReference type="EMBL" id="JAPUBN010000011">
    <property type="protein sequence ID" value="MCZ2721004.1"/>
    <property type="molecule type" value="Genomic_DNA"/>
</dbReference>
<sequence length="368" mass="41007">MGYPHLRSDIDTLAHGGNLEKIKREVSLPHATTWLDLSSAVNKEPWPIPAVNVDKWMALPDLYELNRAASSYYGRNNSLALAGTQQAIEWLPVILPQVAQHLATQDTVIMLPQVGYQEHANAWDKWGYTVCYYSTVESLLVSKWDIAVVINPNNPTTELTGLQQFERLIERAHSQNGYLLVDEAFIDPIKDQSLLSHGIVNDWPESLIVLRSVGKFFGLAGARVGFCFASSAVLSQLQQVIGPWPIATVSAYLTACAFEDREWQKQAIGSLASRRSEFEARIQPLLSRWLVSLGGQVSWRSASLFFCVFLEKAVADEAFQLLQNKGIHIRLGDGWLRFALPASQEFSALQERVLSLLTLSSIGNIKVS</sequence>
<comment type="caution">
    <text evidence="5">The sequence shown here is derived from an EMBL/GenBank/DDBJ whole genome shotgun (WGS) entry which is preliminary data.</text>
</comment>
<dbReference type="InterPro" id="IPR015424">
    <property type="entry name" value="PyrdxlP-dep_Trfase"/>
</dbReference>
<dbReference type="CDD" id="cd00609">
    <property type="entry name" value="AAT_like"/>
    <property type="match status" value="1"/>
</dbReference>
<dbReference type="Gene3D" id="3.40.640.10">
    <property type="entry name" value="Type I PLP-dependent aspartate aminotransferase-like (Major domain)"/>
    <property type="match status" value="1"/>
</dbReference>
<name>A0ABT4JTT5_9GAMM</name>
<gene>
    <name evidence="5" type="ORF">O1D97_04910</name>
</gene>
<dbReference type="InterPro" id="IPR015421">
    <property type="entry name" value="PyrdxlP-dep_Trfase_major"/>
</dbReference>
<dbReference type="InterPro" id="IPR004839">
    <property type="entry name" value="Aminotransferase_I/II_large"/>
</dbReference>
<evidence type="ECO:0000313" key="6">
    <source>
        <dbReference type="Proteomes" id="UP001149719"/>
    </source>
</evidence>
<dbReference type="InterPro" id="IPR004838">
    <property type="entry name" value="NHTrfase_class1_PyrdxlP-BS"/>
</dbReference>
<dbReference type="PANTHER" id="PTHR42885:SF1">
    <property type="entry name" value="THREONINE-PHOSPHATE DECARBOXYLASE"/>
    <property type="match status" value="1"/>
</dbReference>
<proteinExistence type="inferred from homology"/>
<dbReference type="RefSeq" id="WP_269123336.1">
    <property type="nucleotide sequence ID" value="NZ_JAPUBN010000011.1"/>
</dbReference>
<comment type="similarity">
    <text evidence="3">Belongs to the class-I pyridoxal-phosphate-dependent aminotransferase family.</text>
</comment>
<evidence type="ECO:0000256" key="1">
    <source>
        <dbReference type="ARBA" id="ARBA00001933"/>
    </source>
</evidence>
<evidence type="ECO:0000259" key="4">
    <source>
        <dbReference type="Pfam" id="PF00155"/>
    </source>
</evidence>
<organism evidence="5 6">
    <name type="scientific">Marinomonas phaeophyticola</name>
    <dbReference type="NCBI Taxonomy" id="3004091"/>
    <lineage>
        <taxon>Bacteria</taxon>
        <taxon>Pseudomonadati</taxon>
        <taxon>Pseudomonadota</taxon>
        <taxon>Gammaproteobacteria</taxon>
        <taxon>Oceanospirillales</taxon>
        <taxon>Oceanospirillaceae</taxon>
        <taxon>Marinomonas</taxon>
    </lineage>
</organism>
<dbReference type="EC" id="2.6.1.-" evidence="3"/>
<dbReference type="PANTHER" id="PTHR42885">
    <property type="entry name" value="HISTIDINOL-PHOSPHATE AMINOTRANSFERASE-RELATED"/>
    <property type="match status" value="1"/>
</dbReference>
<evidence type="ECO:0000256" key="2">
    <source>
        <dbReference type="ARBA" id="ARBA00022898"/>
    </source>
</evidence>
<evidence type="ECO:0000256" key="3">
    <source>
        <dbReference type="RuleBase" id="RU000481"/>
    </source>
</evidence>
<dbReference type="InterPro" id="IPR015422">
    <property type="entry name" value="PyrdxlP-dep_Trfase_small"/>
</dbReference>
<protein>
    <recommendedName>
        <fullName evidence="3">Aminotransferase</fullName>
        <ecNumber evidence="3">2.6.1.-</ecNumber>
    </recommendedName>
</protein>
<keyword evidence="2" id="KW-0663">Pyridoxal phosphate</keyword>